<dbReference type="RefSeq" id="WP_127454441.1">
    <property type="nucleotide sequence ID" value="NZ_JAROBY010000010.1"/>
</dbReference>
<keyword evidence="1" id="KW-1133">Transmembrane helix</keyword>
<keyword evidence="3" id="KW-0482">Metalloprotease</keyword>
<feature type="transmembrane region" description="Helical" evidence="1">
    <location>
        <begin position="27"/>
        <end position="46"/>
    </location>
</feature>
<dbReference type="Proteomes" id="UP001355653">
    <property type="component" value="Unassembled WGS sequence"/>
</dbReference>
<feature type="transmembrane region" description="Helical" evidence="1">
    <location>
        <begin position="197"/>
        <end position="218"/>
    </location>
</feature>
<keyword evidence="1" id="KW-0812">Transmembrane</keyword>
<dbReference type="GO" id="GO:0008237">
    <property type="term" value="F:metallopeptidase activity"/>
    <property type="evidence" value="ECO:0007669"/>
    <property type="project" value="UniProtKB-KW"/>
</dbReference>
<feature type="transmembrane region" description="Helical" evidence="1">
    <location>
        <begin position="67"/>
        <end position="88"/>
    </location>
</feature>
<organism evidence="3 4">
    <name type="scientific">Paenibacillus chondroitinus</name>
    <dbReference type="NCBI Taxonomy" id="59842"/>
    <lineage>
        <taxon>Bacteria</taxon>
        <taxon>Bacillati</taxon>
        <taxon>Bacillota</taxon>
        <taxon>Bacilli</taxon>
        <taxon>Bacillales</taxon>
        <taxon>Paenibacillaceae</taxon>
        <taxon>Paenibacillus</taxon>
    </lineage>
</organism>
<keyword evidence="1" id="KW-0472">Membrane</keyword>
<keyword evidence="3" id="KW-0378">Hydrolase</keyword>
<evidence type="ECO:0000256" key="1">
    <source>
        <dbReference type="SAM" id="Phobius"/>
    </source>
</evidence>
<sequence>MNRFVIGLAPSLLVALGLHVGHSVILTFALFYSWIGIIPFMDYLVCRKNRLTRAIGDWGLTASLRQMILGLSLGLFFLITLLIGAYYLQDMLFDIERLRYLLGEWNFSGDHSVLLLLILVLLNPILEEIYWRGYLYHRIGQNLGSAKNLLHASFWFTSYHLVVIIPVFSWPLNAVAVVPIFAAGVLWGWIRHRTGSIHIPIISHMFADLGIVIIYMQYVQ</sequence>
<feature type="transmembrane region" description="Helical" evidence="1">
    <location>
        <begin position="174"/>
        <end position="190"/>
    </location>
</feature>
<protein>
    <submittedName>
        <fullName evidence="3">CPBP family intramembrane metalloprotease</fullName>
    </submittedName>
</protein>
<keyword evidence="3" id="KW-0645">Protease</keyword>
<dbReference type="InterPro" id="IPR003675">
    <property type="entry name" value="Rce1/LyrA-like_dom"/>
</dbReference>
<accession>A0ABU6D6S5</accession>
<gene>
    <name evidence="3" type="ORF">P5G65_05985</name>
</gene>
<feature type="domain" description="CAAX prenyl protease 2/Lysostaphin resistance protein A-like" evidence="2">
    <location>
        <begin position="112"/>
        <end position="209"/>
    </location>
</feature>
<dbReference type="Pfam" id="PF02517">
    <property type="entry name" value="Rce1-like"/>
    <property type="match status" value="1"/>
</dbReference>
<comment type="caution">
    <text evidence="3">The sequence shown here is derived from an EMBL/GenBank/DDBJ whole genome shotgun (WGS) entry which is preliminary data.</text>
</comment>
<evidence type="ECO:0000313" key="4">
    <source>
        <dbReference type="Proteomes" id="UP001355653"/>
    </source>
</evidence>
<proteinExistence type="predicted"/>
<evidence type="ECO:0000259" key="2">
    <source>
        <dbReference type="Pfam" id="PF02517"/>
    </source>
</evidence>
<feature type="transmembrane region" description="Helical" evidence="1">
    <location>
        <begin position="108"/>
        <end position="127"/>
    </location>
</feature>
<evidence type="ECO:0000313" key="3">
    <source>
        <dbReference type="EMBL" id="MEB4793439.1"/>
    </source>
</evidence>
<keyword evidence="4" id="KW-1185">Reference proteome</keyword>
<dbReference type="EMBL" id="JAROBY010000010">
    <property type="protein sequence ID" value="MEB4793439.1"/>
    <property type="molecule type" value="Genomic_DNA"/>
</dbReference>
<reference evidence="3 4" key="1">
    <citation type="submission" date="2023-03" db="EMBL/GenBank/DDBJ databases">
        <title>Bacillus Genome Sequencing.</title>
        <authorList>
            <person name="Dunlap C."/>
        </authorList>
    </citation>
    <scope>NUCLEOTIDE SEQUENCE [LARGE SCALE GENOMIC DNA]</scope>
    <source>
        <strain evidence="3 4">NRS-1351</strain>
    </source>
</reference>
<feature type="transmembrane region" description="Helical" evidence="1">
    <location>
        <begin position="148"/>
        <end position="168"/>
    </location>
</feature>
<name>A0ABU6D6S5_9BACL</name>